<protein>
    <submittedName>
        <fullName evidence="1">Rubrerythrin family protein</fullName>
    </submittedName>
</protein>
<sequence length="69" mass="7469">MTVKKDLEKAVAAAEAAKGTYAAFSASTDDQGAQTMFDQMTQDMDRHIAQLNSRLSSTAENKLSNQQNS</sequence>
<name>A0A154BLY5_ANASB</name>
<proteinExistence type="predicted"/>
<dbReference type="EMBL" id="LSGP01000026">
    <property type="protein sequence ID" value="KYZ74911.1"/>
    <property type="molecule type" value="Genomic_DNA"/>
</dbReference>
<comment type="caution">
    <text evidence="1">The sequence shown here is derived from an EMBL/GenBank/DDBJ whole genome shotgun (WGS) entry which is preliminary data.</text>
</comment>
<keyword evidence="2" id="KW-1185">Reference proteome</keyword>
<evidence type="ECO:0000313" key="1">
    <source>
        <dbReference type="EMBL" id="KYZ74911.1"/>
    </source>
</evidence>
<gene>
    <name evidence="1" type="ORF">AXX12_15125</name>
</gene>
<organism evidence="1 2">
    <name type="scientific">Anaerosporomusa subterranea</name>
    <dbReference type="NCBI Taxonomy" id="1794912"/>
    <lineage>
        <taxon>Bacteria</taxon>
        <taxon>Bacillati</taxon>
        <taxon>Bacillota</taxon>
        <taxon>Negativicutes</taxon>
        <taxon>Acetonemataceae</taxon>
        <taxon>Anaerosporomusa</taxon>
    </lineage>
</organism>
<dbReference type="OrthoDB" id="1955400at2"/>
<reference evidence="1 2" key="1">
    <citation type="submission" date="2016-02" db="EMBL/GenBank/DDBJ databases">
        <title>Anaerosporomusa subterraneum gen. nov., sp. nov., a spore-forming obligate anaerobe isolated from saprolite.</title>
        <authorList>
            <person name="Choi J.K."/>
            <person name="Shah M."/>
            <person name="Yee N."/>
        </authorList>
    </citation>
    <scope>NUCLEOTIDE SEQUENCE [LARGE SCALE GENOMIC DNA]</scope>
    <source>
        <strain evidence="1 2">RU4</strain>
    </source>
</reference>
<dbReference type="RefSeq" id="WP_066245371.1">
    <property type="nucleotide sequence ID" value="NZ_LSGP01000026.1"/>
</dbReference>
<evidence type="ECO:0000313" key="2">
    <source>
        <dbReference type="Proteomes" id="UP000076268"/>
    </source>
</evidence>
<accession>A0A154BLY5</accession>
<dbReference type="Pfam" id="PF07870">
    <property type="entry name" value="DUF1657"/>
    <property type="match status" value="1"/>
</dbReference>
<dbReference type="Proteomes" id="UP000076268">
    <property type="component" value="Unassembled WGS sequence"/>
</dbReference>
<dbReference type="InterPro" id="IPR012452">
    <property type="entry name" value="DUF1657"/>
</dbReference>
<dbReference type="AlphaFoldDB" id="A0A154BLY5"/>